<feature type="transmembrane region" description="Helical" evidence="7">
    <location>
        <begin position="344"/>
        <end position="364"/>
    </location>
</feature>
<proteinExistence type="inferred from homology"/>
<dbReference type="KEGG" id="tps:THAPSDRAFT_12135"/>
<feature type="transmembrane region" description="Helical" evidence="7">
    <location>
        <begin position="238"/>
        <end position="256"/>
    </location>
</feature>
<dbReference type="PANTHER" id="PTHR16119:SF17">
    <property type="entry name" value="TRANSMEMBRANE PROTEIN 144"/>
    <property type="match status" value="1"/>
</dbReference>
<feature type="transmembrane region" description="Helical" evidence="7">
    <location>
        <begin position="312"/>
        <end position="337"/>
    </location>
</feature>
<feature type="transmembrane region" description="Helical" evidence="7">
    <location>
        <begin position="29"/>
        <end position="50"/>
    </location>
</feature>
<dbReference type="STRING" id="35128.B8CGJ8"/>
<keyword evidence="3 7" id="KW-0812">Transmembrane</keyword>
<protein>
    <recommendedName>
        <fullName evidence="10">EamA domain-containing protein</fullName>
    </recommendedName>
</protein>
<feature type="transmembrane region" description="Helical" evidence="7">
    <location>
        <begin position="147"/>
        <end position="166"/>
    </location>
</feature>
<dbReference type="GO" id="GO:0016020">
    <property type="term" value="C:membrane"/>
    <property type="evidence" value="ECO:0007669"/>
    <property type="project" value="UniProtKB-SubCell"/>
</dbReference>
<evidence type="ECO:0000256" key="5">
    <source>
        <dbReference type="ARBA" id="ARBA00023136"/>
    </source>
</evidence>
<evidence type="ECO:0000313" key="8">
    <source>
        <dbReference type="EMBL" id="EED87338.1"/>
    </source>
</evidence>
<evidence type="ECO:0008006" key="10">
    <source>
        <dbReference type="Google" id="ProtNLM"/>
    </source>
</evidence>
<feature type="transmembrane region" description="Helical" evidence="7">
    <location>
        <begin position="114"/>
        <end position="135"/>
    </location>
</feature>
<dbReference type="InterPro" id="IPR012435">
    <property type="entry name" value="TMEM144"/>
</dbReference>
<reference evidence="8 9" key="1">
    <citation type="journal article" date="2004" name="Science">
        <title>The genome of the diatom Thalassiosira pseudonana: ecology, evolution, and metabolism.</title>
        <authorList>
            <person name="Armbrust E.V."/>
            <person name="Berges J.A."/>
            <person name="Bowler C."/>
            <person name="Green B.R."/>
            <person name="Martinez D."/>
            <person name="Putnam N.H."/>
            <person name="Zhou S."/>
            <person name="Allen A.E."/>
            <person name="Apt K.E."/>
            <person name="Bechner M."/>
            <person name="Brzezinski M.A."/>
            <person name="Chaal B.K."/>
            <person name="Chiovitti A."/>
            <person name="Davis A.K."/>
            <person name="Demarest M.S."/>
            <person name="Detter J.C."/>
            <person name="Glavina T."/>
            <person name="Goodstein D."/>
            <person name="Hadi M.Z."/>
            <person name="Hellsten U."/>
            <person name="Hildebrand M."/>
            <person name="Jenkins B.D."/>
            <person name="Jurka J."/>
            <person name="Kapitonov V.V."/>
            <person name="Kroger N."/>
            <person name="Lau W.W."/>
            <person name="Lane T.W."/>
            <person name="Larimer F.W."/>
            <person name="Lippmeier J.C."/>
            <person name="Lucas S."/>
            <person name="Medina M."/>
            <person name="Montsant A."/>
            <person name="Obornik M."/>
            <person name="Parker M.S."/>
            <person name="Palenik B."/>
            <person name="Pazour G.J."/>
            <person name="Richardson P.M."/>
            <person name="Rynearson T.A."/>
            <person name="Saito M.A."/>
            <person name="Schwartz D.C."/>
            <person name="Thamatrakoln K."/>
            <person name="Valentin K."/>
            <person name="Vardi A."/>
            <person name="Wilkerson F.P."/>
            <person name="Rokhsar D.S."/>
        </authorList>
    </citation>
    <scope>NUCLEOTIDE SEQUENCE [LARGE SCALE GENOMIC DNA]</scope>
    <source>
        <strain evidence="8 9">CCMP1335</strain>
    </source>
</reference>
<dbReference type="eggNOG" id="ENOG502S3ZM">
    <property type="taxonomic scope" value="Eukaryota"/>
</dbReference>
<evidence type="ECO:0000256" key="6">
    <source>
        <dbReference type="SAM" id="MobiDB-lite"/>
    </source>
</evidence>
<gene>
    <name evidence="8" type="ORF">THAPSDRAFT_12135</name>
</gene>
<dbReference type="GeneID" id="7451993"/>
<keyword evidence="9" id="KW-1185">Reference proteome</keyword>
<reference evidence="8 9" key="2">
    <citation type="journal article" date="2008" name="Nature">
        <title>The Phaeodactylum genome reveals the evolutionary history of diatom genomes.</title>
        <authorList>
            <person name="Bowler C."/>
            <person name="Allen A.E."/>
            <person name="Badger J.H."/>
            <person name="Grimwood J."/>
            <person name="Jabbari K."/>
            <person name="Kuo A."/>
            <person name="Maheswari U."/>
            <person name="Martens C."/>
            <person name="Maumus F."/>
            <person name="Otillar R.P."/>
            <person name="Rayko E."/>
            <person name="Salamov A."/>
            <person name="Vandepoele K."/>
            <person name="Beszteri B."/>
            <person name="Gruber A."/>
            <person name="Heijde M."/>
            <person name="Katinka M."/>
            <person name="Mock T."/>
            <person name="Valentin K."/>
            <person name="Verret F."/>
            <person name="Berges J.A."/>
            <person name="Brownlee C."/>
            <person name="Cadoret J.P."/>
            <person name="Chiovitti A."/>
            <person name="Choi C.J."/>
            <person name="Coesel S."/>
            <person name="De Martino A."/>
            <person name="Detter J.C."/>
            <person name="Durkin C."/>
            <person name="Falciatore A."/>
            <person name="Fournet J."/>
            <person name="Haruta M."/>
            <person name="Huysman M.J."/>
            <person name="Jenkins B.D."/>
            <person name="Jiroutova K."/>
            <person name="Jorgensen R.E."/>
            <person name="Joubert Y."/>
            <person name="Kaplan A."/>
            <person name="Kroger N."/>
            <person name="Kroth P.G."/>
            <person name="La Roche J."/>
            <person name="Lindquist E."/>
            <person name="Lommer M."/>
            <person name="Martin-Jezequel V."/>
            <person name="Lopez P.J."/>
            <person name="Lucas S."/>
            <person name="Mangogna M."/>
            <person name="McGinnis K."/>
            <person name="Medlin L.K."/>
            <person name="Montsant A."/>
            <person name="Oudot-Le Secq M.P."/>
            <person name="Napoli C."/>
            <person name="Obornik M."/>
            <person name="Parker M.S."/>
            <person name="Petit J.L."/>
            <person name="Porcel B.M."/>
            <person name="Poulsen N."/>
            <person name="Robison M."/>
            <person name="Rychlewski L."/>
            <person name="Rynearson T.A."/>
            <person name="Schmutz J."/>
            <person name="Shapiro H."/>
            <person name="Siaut M."/>
            <person name="Stanley M."/>
            <person name="Sussman M.R."/>
            <person name="Taylor A.R."/>
            <person name="Vardi A."/>
            <person name="von Dassow P."/>
            <person name="Vyverman W."/>
            <person name="Willis A."/>
            <person name="Wyrwicz L.S."/>
            <person name="Rokhsar D.S."/>
            <person name="Weissenbach J."/>
            <person name="Armbrust E.V."/>
            <person name="Green B.R."/>
            <person name="Van de Peer Y."/>
            <person name="Grigoriev I.V."/>
        </authorList>
    </citation>
    <scope>NUCLEOTIDE SEQUENCE [LARGE SCALE GENOMIC DNA]</scope>
    <source>
        <strain evidence="8 9">CCMP1335</strain>
    </source>
</reference>
<dbReference type="InParanoid" id="B8CGJ8"/>
<organism evidence="8 9">
    <name type="scientific">Thalassiosira pseudonana</name>
    <name type="common">Marine diatom</name>
    <name type="synonym">Cyclotella nana</name>
    <dbReference type="NCBI Taxonomy" id="35128"/>
    <lineage>
        <taxon>Eukaryota</taxon>
        <taxon>Sar</taxon>
        <taxon>Stramenopiles</taxon>
        <taxon>Ochrophyta</taxon>
        <taxon>Bacillariophyta</taxon>
        <taxon>Coscinodiscophyceae</taxon>
        <taxon>Thalassiosirophycidae</taxon>
        <taxon>Thalassiosirales</taxon>
        <taxon>Thalassiosiraceae</taxon>
        <taxon>Thalassiosira</taxon>
    </lineage>
</organism>
<dbReference type="PaxDb" id="35128-Thaps12135"/>
<dbReference type="GO" id="GO:0015144">
    <property type="term" value="F:carbohydrate transmembrane transporter activity"/>
    <property type="evidence" value="ECO:0007669"/>
    <property type="project" value="InterPro"/>
</dbReference>
<dbReference type="RefSeq" id="XP_002295272.1">
    <property type="nucleotide sequence ID" value="XM_002295236.1"/>
</dbReference>
<accession>B8CGJ8</accession>
<name>B8CGJ8_THAPS</name>
<comment type="subcellular location">
    <subcellularLocation>
        <location evidence="1">Membrane</location>
        <topology evidence="1">Multi-pass membrane protein</topology>
    </subcellularLocation>
</comment>
<dbReference type="InterPro" id="IPR010651">
    <property type="entry name" value="Sugar_transport"/>
</dbReference>
<evidence type="ECO:0000313" key="9">
    <source>
        <dbReference type="Proteomes" id="UP000001449"/>
    </source>
</evidence>
<dbReference type="Pfam" id="PF07857">
    <property type="entry name" value="TMEM144"/>
    <property type="match status" value="1"/>
</dbReference>
<dbReference type="OMA" id="IISIRIM"/>
<dbReference type="InterPro" id="IPR037185">
    <property type="entry name" value="EmrE-like"/>
</dbReference>
<evidence type="ECO:0000256" key="7">
    <source>
        <dbReference type="SAM" id="Phobius"/>
    </source>
</evidence>
<dbReference type="SUPFAM" id="SSF103481">
    <property type="entry name" value="Multidrug resistance efflux transporter EmrE"/>
    <property type="match status" value="1"/>
</dbReference>
<evidence type="ECO:0000256" key="2">
    <source>
        <dbReference type="ARBA" id="ARBA00005731"/>
    </source>
</evidence>
<dbReference type="Proteomes" id="UP000001449">
    <property type="component" value="Chromosome 24"/>
</dbReference>
<feature type="region of interest" description="Disordered" evidence="6">
    <location>
        <begin position="196"/>
        <end position="215"/>
    </location>
</feature>
<keyword evidence="4 7" id="KW-1133">Transmembrane helix</keyword>
<evidence type="ECO:0000256" key="4">
    <source>
        <dbReference type="ARBA" id="ARBA00022989"/>
    </source>
</evidence>
<keyword evidence="5 7" id="KW-0472">Membrane</keyword>
<evidence type="ECO:0000256" key="3">
    <source>
        <dbReference type="ARBA" id="ARBA00022692"/>
    </source>
</evidence>
<dbReference type="AlphaFoldDB" id="B8CGJ8"/>
<dbReference type="HOGENOM" id="CLU_062943_0_0_1"/>
<evidence type="ECO:0000256" key="1">
    <source>
        <dbReference type="ARBA" id="ARBA00004141"/>
    </source>
</evidence>
<sequence length="373" mass="40363">MSSDTIPIDPNAFLPNDDSTTTTTIPPSILIGWFAALIGALGFGSFAVPIKGDAANSVDVDPLVMQSYKSLMCFLSSWLVLLCGQEFTFTWWGIVSGLFWVPAGAFNIFAIRNAGLAVSQGIVSSSIVMVSFIWGDLIFREAVKSELIAYFAVCLIMAGLYGMSFFSTSEEQPEHTSVSDNDNNGEEKLDLMRHESSDSFDSSNDNSSMGPLEISERRKPSIRGRPILICGKTYSRRNIGLCSALICGVWGGSCLVPMHYAQGDVKGLAYVISFSVGALTVTVLLWVARFAYHLVKLKSVWEAYEVLPSFHLRVMLLPGATAGSLWSIGNVGSIVAVKHLGQGVGYSASQAALLVSGMWGIFYFKQMFGVVAF</sequence>
<feature type="transmembrane region" description="Helical" evidence="7">
    <location>
        <begin position="268"/>
        <end position="292"/>
    </location>
</feature>
<feature type="compositionally biased region" description="Low complexity" evidence="6">
    <location>
        <begin position="199"/>
        <end position="208"/>
    </location>
</feature>
<comment type="similarity">
    <text evidence="2">Belongs to the TMEM144 family.</text>
</comment>
<dbReference type="EMBL" id="CM000655">
    <property type="protein sequence ID" value="EED87338.1"/>
    <property type="molecule type" value="Genomic_DNA"/>
</dbReference>
<dbReference type="PANTHER" id="PTHR16119">
    <property type="entry name" value="TRANSMEMBRANE PROTEIN 144"/>
    <property type="match status" value="1"/>
</dbReference>